<dbReference type="AlphaFoldDB" id="W7SZN1"/>
<proteinExistence type="predicted"/>
<evidence type="ECO:0000313" key="2">
    <source>
        <dbReference type="Proteomes" id="UP000019335"/>
    </source>
</evidence>
<keyword evidence="2" id="KW-1185">Reference proteome</keyword>
<name>W7SZN1_9STRA</name>
<organism evidence="1 2">
    <name type="scientific">Nannochloropsis gaditana</name>
    <dbReference type="NCBI Taxonomy" id="72520"/>
    <lineage>
        <taxon>Eukaryota</taxon>
        <taxon>Sar</taxon>
        <taxon>Stramenopiles</taxon>
        <taxon>Ochrophyta</taxon>
        <taxon>Eustigmatophyceae</taxon>
        <taxon>Eustigmatales</taxon>
        <taxon>Monodopsidaceae</taxon>
        <taxon>Nannochloropsis</taxon>
    </lineage>
</organism>
<protein>
    <submittedName>
        <fullName evidence="1">Uncharacterized protein</fullName>
    </submittedName>
</protein>
<accession>W7SZN1</accession>
<comment type="caution">
    <text evidence="1">The sequence shown here is derived from an EMBL/GenBank/DDBJ whole genome shotgun (WGS) entry which is preliminary data.</text>
</comment>
<dbReference type="Proteomes" id="UP000019335">
    <property type="component" value="Unassembled WGS sequence"/>
</dbReference>
<reference evidence="1 2" key="1">
    <citation type="journal article" date="2014" name="Mol. Plant">
        <title>Chromosome Scale Genome Assembly and Transcriptome Profiling of Nannochloropsis gaditana in Nitrogen Depletion.</title>
        <authorList>
            <person name="Corteggiani Carpinelli E."/>
            <person name="Telatin A."/>
            <person name="Vitulo N."/>
            <person name="Forcato C."/>
            <person name="D'Angelo M."/>
            <person name="Schiavon R."/>
            <person name="Vezzi A."/>
            <person name="Giacometti G.M."/>
            <person name="Morosinotto T."/>
            <person name="Valle G."/>
        </authorList>
    </citation>
    <scope>NUCLEOTIDE SEQUENCE [LARGE SCALE GENOMIC DNA]</scope>
    <source>
        <strain evidence="1 2">B-31</strain>
    </source>
</reference>
<dbReference type="EMBL" id="AZIL01003212">
    <property type="protein sequence ID" value="EWM20310.1"/>
    <property type="molecule type" value="Genomic_DNA"/>
</dbReference>
<evidence type="ECO:0000313" key="1">
    <source>
        <dbReference type="EMBL" id="EWM20310.1"/>
    </source>
</evidence>
<gene>
    <name evidence="1" type="ORF">Naga_100831g1</name>
</gene>
<sequence length="85" mass="9189">MRSALFSTGYLNPTIGGTSATQHSNVDKNNGNGLLPLPCARKASLKSHQHFLRDDITSSLSMHEICIKDNKTLSNTPVVNSILPL</sequence>